<evidence type="ECO:0000313" key="2">
    <source>
        <dbReference type="EMBL" id="EJK70707.1"/>
    </source>
</evidence>
<accession>K0TJG5</accession>
<sequence>MIVASATGPPAVGRMLMVRIKVLRPSADTLDLAVGSVLMDHGAESYRHVLILARSCHKQEMVDRRGIDGRPYWPLLQVLSAQPQLFNAHIILVSLPIRRLRDRRLRPSSPLYWLMLSPNDDDGVHRPRWAPRRHLQRRRRLRGPGQYVPRARERPCGPDRRATRARHSSSRASAFKFHPCFHRC</sequence>
<gene>
    <name evidence="2" type="ORF">THAOC_07912</name>
</gene>
<name>K0TJG5_THAOC</name>
<dbReference type="EMBL" id="AGNL01008147">
    <property type="protein sequence ID" value="EJK70707.1"/>
    <property type="molecule type" value="Genomic_DNA"/>
</dbReference>
<evidence type="ECO:0000256" key="1">
    <source>
        <dbReference type="SAM" id="MobiDB-lite"/>
    </source>
</evidence>
<reference evidence="2 3" key="1">
    <citation type="journal article" date="2012" name="Genome Biol.">
        <title>Genome and low-iron response of an oceanic diatom adapted to chronic iron limitation.</title>
        <authorList>
            <person name="Lommer M."/>
            <person name="Specht M."/>
            <person name="Roy A.S."/>
            <person name="Kraemer L."/>
            <person name="Andreson R."/>
            <person name="Gutowska M.A."/>
            <person name="Wolf J."/>
            <person name="Bergner S.V."/>
            <person name="Schilhabel M.B."/>
            <person name="Klostermeier U.C."/>
            <person name="Beiko R.G."/>
            <person name="Rosenstiel P."/>
            <person name="Hippler M."/>
            <person name="Laroche J."/>
        </authorList>
    </citation>
    <scope>NUCLEOTIDE SEQUENCE [LARGE SCALE GENOMIC DNA]</scope>
    <source>
        <strain evidence="2 3">CCMP1005</strain>
    </source>
</reference>
<protein>
    <submittedName>
        <fullName evidence="2">Uncharacterized protein</fullName>
    </submittedName>
</protein>
<feature type="region of interest" description="Disordered" evidence="1">
    <location>
        <begin position="140"/>
        <end position="170"/>
    </location>
</feature>
<proteinExistence type="predicted"/>
<evidence type="ECO:0000313" key="3">
    <source>
        <dbReference type="Proteomes" id="UP000266841"/>
    </source>
</evidence>
<dbReference type="Proteomes" id="UP000266841">
    <property type="component" value="Unassembled WGS sequence"/>
</dbReference>
<keyword evidence="3" id="KW-1185">Reference proteome</keyword>
<organism evidence="2 3">
    <name type="scientific">Thalassiosira oceanica</name>
    <name type="common">Marine diatom</name>
    <dbReference type="NCBI Taxonomy" id="159749"/>
    <lineage>
        <taxon>Eukaryota</taxon>
        <taxon>Sar</taxon>
        <taxon>Stramenopiles</taxon>
        <taxon>Ochrophyta</taxon>
        <taxon>Bacillariophyta</taxon>
        <taxon>Coscinodiscophyceae</taxon>
        <taxon>Thalassiosirophycidae</taxon>
        <taxon>Thalassiosirales</taxon>
        <taxon>Thalassiosiraceae</taxon>
        <taxon>Thalassiosira</taxon>
    </lineage>
</organism>
<dbReference type="AlphaFoldDB" id="K0TJG5"/>
<comment type="caution">
    <text evidence="2">The sequence shown here is derived from an EMBL/GenBank/DDBJ whole genome shotgun (WGS) entry which is preliminary data.</text>
</comment>
<feature type="compositionally biased region" description="Basic and acidic residues" evidence="1">
    <location>
        <begin position="150"/>
        <end position="162"/>
    </location>
</feature>